<dbReference type="Proteomes" id="UP000297703">
    <property type="component" value="Unassembled WGS sequence"/>
</dbReference>
<dbReference type="GO" id="GO:0005840">
    <property type="term" value="C:ribosome"/>
    <property type="evidence" value="ECO:0007669"/>
    <property type="project" value="UniProtKB-KW"/>
</dbReference>
<reference evidence="1 2" key="2">
    <citation type="submission" date="2019-04" db="EMBL/GenBank/DDBJ databases">
        <title>The genome sequence of big-headed turtle.</title>
        <authorList>
            <person name="Gong S."/>
        </authorList>
    </citation>
    <scope>NUCLEOTIDE SEQUENCE [LARGE SCALE GENOMIC DNA]</scope>
    <source>
        <strain evidence="1">DO16091913</strain>
        <tissue evidence="1">Muscle</tissue>
    </source>
</reference>
<evidence type="ECO:0000313" key="1">
    <source>
        <dbReference type="EMBL" id="TFJ95722.1"/>
    </source>
</evidence>
<keyword evidence="1" id="KW-0689">Ribosomal protein</keyword>
<protein>
    <submittedName>
        <fullName evidence="1">30S ribosomal protein S10</fullName>
    </submittedName>
</protein>
<reference evidence="1 2" key="1">
    <citation type="submission" date="2019-04" db="EMBL/GenBank/DDBJ databases">
        <title>Draft genome of the big-headed turtle Platysternon megacephalum.</title>
        <authorList>
            <person name="Gong S."/>
        </authorList>
    </citation>
    <scope>NUCLEOTIDE SEQUENCE [LARGE SCALE GENOMIC DNA]</scope>
    <source>
        <strain evidence="1">DO16091913</strain>
        <tissue evidence="1">Muscle</tissue>
    </source>
</reference>
<dbReference type="OrthoDB" id="9891865at2759"/>
<proteinExistence type="predicted"/>
<name>A0A4D9DL07_9SAUR</name>
<organism evidence="1 2">
    <name type="scientific">Platysternon megacephalum</name>
    <name type="common">big-headed turtle</name>
    <dbReference type="NCBI Taxonomy" id="55544"/>
    <lineage>
        <taxon>Eukaryota</taxon>
        <taxon>Metazoa</taxon>
        <taxon>Chordata</taxon>
        <taxon>Craniata</taxon>
        <taxon>Vertebrata</taxon>
        <taxon>Euteleostomi</taxon>
        <taxon>Archelosauria</taxon>
        <taxon>Testudinata</taxon>
        <taxon>Testudines</taxon>
        <taxon>Cryptodira</taxon>
        <taxon>Durocryptodira</taxon>
        <taxon>Testudinoidea</taxon>
        <taxon>Platysternidae</taxon>
        <taxon>Platysternon</taxon>
    </lineage>
</organism>
<keyword evidence="2" id="KW-1185">Reference proteome</keyword>
<gene>
    <name evidence="1" type="ORF">DR999_PMT22608</name>
</gene>
<evidence type="ECO:0000313" key="2">
    <source>
        <dbReference type="Proteomes" id="UP000297703"/>
    </source>
</evidence>
<keyword evidence="1" id="KW-0687">Ribonucleoprotein</keyword>
<sequence>MAVSENDQTQKENCTIFIDGKRIWPHPPREKLQGNKVLSCPLRRQCAVFKTGGGTEKEELKSSYNKTVKGDVLHKQSYPQCFRVDKKAMIHSWISECKCAWKGAKVKACLLPAIAEI</sequence>
<comment type="caution">
    <text evidence="1">The sequence shown here is derived from an EMBL/GenBank/DDBJ whole genome shotgun (WGS) entry which is preliminary data.</text>
</comment>
<dbReference type="EMBL" id="QXTE01001723">
    <property type="protein sequence ID" value="TFJ95722.1"/>
    <property type="molecule type" value="Genomic_DNA"/>
</dbReference>
<dbReference type="AlphaFoldDB" id="A0A4D9DL07"/>
<accession>A0A4D9DL07</accession>